<sequence>MAQFRWIIMSLLLMLLFHFIETAVPYSTSAVRAGDDEDDLQSSGEKPGETTQTDDDIADPEGGVSYASISYTKKTNRRAQTHVDDDDDDAVTYSVMKASSSSAPACADPSEFYATVNKQKE</sequence>
<dbReference type="Proteomes" id="UP000465112">
    <property type="component" value="Unassembled WGS sequence"/>
</dbReference>
<keyword evidence="2" id="KW-0732">Signal</keyword>
<evidence type="ECO:0000256" key="2">
    <source>
        <dbReference type="SAM" id="SignalP"/>
    </source>
</evidence>
<name>A0A6A5EF54_PERFL</name>
<proteinExistence type="predicted"/>
<feature type="chain" id="PRO_5025333617" description="Secreted phosphoprotein 1" evidence="2">
    <location>
        <begin position="23"/>
        <end position="121"/>
    </location>
</feature>
<feature type="region of interest" description="Disordered" evidence="1">
    <location>
        <begin position="32"/>
        <end position="63"/>
    </location>
</feature>
<organism evidence="3 4">
    <name type="scientific">Perca fluviatilis</name>
    <name type="common">European perch</name>
    <dbReference type="NCBI Taxonomy" id="8168"/>
    <lineage>
        <taxon>Eukaryota</taxon>
        <taxon>Metazoa</taxon>
        <taxon>Chordata</taxon>
        <taxon>Craniata</taxon>
        <taxon>Vertebrata</taxon>
        <taxon>Euteleostomi</taxon>
        <taxon>Actinopterygii</taxon>
        <taxon>Neopterygii</taxon>
        <taxon>Teleostei</taxon>
        <taxon>Neoteleostei</taxon>
        <taxon>Acanthomorphata</taxon>
        <taxon>Eupercaria</taxon>
        <taxon>Perciformes</taxon>
        <taxon>Percoidei</taxon>
        <taxon>Percidae</taxon>
        <taxon>Percinae</taxon>
        <taxon>Perca</taxon>
    </lineage>
</organism>
<evidence type="ECO:0000256" key="1">
    <source>
        <dbReference type="SAM" id="MobiDB-lite"/>
    </source>
</evidence>
<evidence type="ECO:0000313" key="3">
    <source>
        <dbReference type="EMBL" id="KAF1376929.1"/>
    </source>
</evidence>
<dbReference type="AlphaFoldDB" id="A0A6A5EF54"/>
<comment type="caution">
    <text evidence="3">The sequence shown here is derived from an EMBL/GenBank/DDBJ whole genome shotgun (WGS) entry which is preliminary data.</text>
</comment>
<feature type="signal peptide" evidence="2">
    <location>
        <begin position="1"/>
        <end position="22"/>
    </location>
</feature>
<reference evidence="3 4" key="1">
    <citation type="submission" date="2019-06" db="EMBL/GenBank/DDBJ databases">
        <title>A chromosome-scale genome assembly of the European perch, Perca fluviatilis.</title>
        <authorList>
            <person name="Roques C."/>
            <person name="Zahm M."/>
            <person name="Cabau C."/>
            <person name="Klopp C."/>
            <person name="Bouchez O."/>
            <person name="Donnadieu C."/>
            <person name="Kuhl H."/>
            <person name="Gislard M."/>
            <person name="Guendouz S."/>
            <person name="Journot L."/>
            <person name="Haffray P."/>
            <person name="Bestin A."/>
            <person name="Morvezen R."/>
            <person name="Feron R."/>
            <person name="Wen M."/>
            <person name="Jouanno E."/>
            <person name="Herpin A."/>
            <person name="Schartl M."/>
            <person name="Postlethwait J."/>
            <person name="Schaerlinger B."/>
            <person name="Chardard D."/>
            <person name="Lecocq T."/>
            <person name="Poncet C."/>
            <person name="Jaffrelo L."/>
            <person name="Lampietro C."/>
            <person name="Guiguen Y."/>
        </authorList>
    </citation>
    <scope>NUCLEOTIDE SEQUENCE [LARGE SCALE GENOMIC DNA]</scope>
    <source>
        <tissue evidence="3">Blood</tissue>
    </source>
</reference>
<gene>
    <name evidence="3" type="ORF">PFLUV_G00216590</name>
</gene>
<keyword evidence="4" id="KW-1185">Reference proteome</keyword>
<protein>
    <recommendedName>
        <fullName evidence="5">Secreted phosphoprotein 1</fullName>
    </recommendedName>
</protein>
<evidence type="ECO:0008006" key="5">
    <source>
        <dbReference type="Google" id="ProtNLM"/>
    </source>
</evidence>
<accession>A0A6A5EF54</accession>
<dbReference type="EMBL" id="VHII01000018">
    <property type="protein sequence ID" value="KAF1376929.1"/>
    <property type="molecule type" value="Genomic_DNA"/>
</dbReference>
<evidence type="ECO:0000313" key="4">
    <source>
        <dbReference type="Proteomes" id="UP000465112"/>
    </source>
</evidence>